<feature type="transmembrane region" description="Helical" evidence="8">
    <location>
        <begin position="355"/>
        <end position="376"/>
    </location>
</feature>
<dbReference type="Pfam" id="PF00474">
    <property type="entry name" value="SSF"/>
    <property type="match status" value="1"/>
</dbReference>
<feature type="transmembrane region" description="Helical" evidence="8">
    <location>
        <begin position="434"/>
        <end position="455"/>
    </location>
</feature>
<feature type="transmembrane region" description="Helical" evidence="8">
    <location>
        <begin position="263"/>
        <end position="288"/>
    </location>
</feature>
<evidence type="ECO:0000256" key="1">
    <source>
        <dbReference type="ARBA" id="ARBA00004141"/>
    </source>
</evidence>
<dbReference type="GO" id="GO:0022857">
    <property type="term" value="F:transmembrane transporter activity"/>
    <property type="evidence" value="ECO:0007669"/>
    <property type="project" value="InterPro"/>
</dbReference>
<dbReference type="PROSITE" id="PS50283">
    <property type="entry name" value="NA_SOLUT_SYMP_3"/>
    <property type="match status" value="1"/>
</dbReference>
<dbReference type="Gene3D" id="1.20.1730.10">
    <property type="entry name" value="Sodium/glucose cotransporter"/>
    <property type="match status" value="1"/>
</dbReference>
<protein>
    <submittedName>
        <fullName evidence="9">Sodium:solute symporter family protein</fullName>
    </submittedName>
</protein>
<comment type="subcellular location">
    <subcellularLocation>
        <location evidence="1">Membrane</location>
        <topology evidence="1">Multi-pass membrane protein</topology>
    </subcellularLocation>
</comment>
<organism evidence="9 10">
    <name type="scientific">Clostridium bovifaecis</name>
    <dbReference type="NCBI Taxonomy" id="2184719"/>
    <lineage>
        <taxon>Bacteria</taxon>
        <taxon>Bacillati</taxon>
        <taxon>Bacillota</taxon>
        <taxon>Clostridia</taxon>
        <taxon>Eubacteriales</taxon>
        <taxon>Clostridiaceae</taxon>
        <taxon>Clostridium</taxon>
    </lineage>
</organism>
<dbReference type="PANTHER" id="PTHR48086">
    <property type="entry name" value="SODIUM/PROLINE SYMPORTER-RELATED"/>
    <property type="match status" value="1"/>
</dbReference>
<keyword evidence="10" id="KW-1185">Reference proteome</keyword>
<evidence type="ECO:0000313" key="9">
    <source>
        <dbReference type="EMBL" id="QGU94732.1"/>
    </source>
</evidence>
<evidence type="ECO:0000256" key="7">
    <source>
        <dbReference type="RuleBase" id="RU362091"/>
    </source>
</evidence>
<dbReference type="InterPro" id="IPR001734">
    <property type="entry name" value="Na/solute_symporter"/>
</dbReference>
<dbReference type="PANTHER" id="PTHR48086:SF7">
    <property type="entry name" value="SODIUM-SOLUTE SYMPORTER-RELATED"/>
    <property type="match status" value="1"/>
</dbReference>
<comment type="similarity">
    <text evidence="2 7">Belongs to the sodium:solute symporter (SSF) (TC 2.A.21) family.</text>
</comment>
<feature type="transmembrane region" description="Helical" evidence="8">
    <location>
        <begin position="308"/>
        <end position="335"/>
    </location>
</feature>
<feature type="transmembrane region" description="Helical" evidence="8">
    <location>
        <begin position="116"/>
        <end position="137"/>
    </location>
</feature>
<keyword evidence="6 8" id="KW-0472">Membrane</keyword>
<feature type="transmembrane region" description="Helical" evidence="8">
    <location>
        <begin position="223"/>
        <end position="242"/>
    </location>
</feature>
<dbReference type="EMBL" id="CP046522">
    <property type="protein sequence ID" value="QGU94732.1"/>
    <property type="molecule type" value="Genomic_DNA"/>
</dbReference>
<keyword evidence="3" id="KW-0813">Transport</keyword>
<dbReference type="Proteomes" id="UP000422764">
    <property type="component" value="Chromosome"/>
</dbReference>
<dbReference type="InterPro" id="IPR038377">
    <property type="entry name" value="Na/Glc_symporter_sf"/>
</dbReference>
<feature type="transmembrane region" description="Helical" evidence="8">
    <location>
        <begin position="42"/>
        <end position="62"/>
    </location>
</feature>
<evidence type="ECO:0000256" key="4">
    <source>
        <dbReference type="ARBA" id="ARBA00022692"/>
    </source>
</evidence>
<evidence type="ECO:0000256" key="8">
    <source>
        <dbReference type="SAM" id="Phobius"/>
    </source>
</evidence>
<accession>A0A6I6ELZ4</accession>
<feature type="transmembrane region" description="Helical" evidence="8">
    <location>
        <begin position="6"/>
        <end position="22"/>
    </location>
</feature>
<feature type="transmembrane region" description="Helical" evidence="8">
    <location>
        <begin position="382"/>
        <end position="403"/>
    </location>
</feature>
<dbReference type="InterPro" id="IPR050277">
    <property type="entry name" value="Sodium:Solute_Symporter"/>
</dbReference>
<feature type="transmembrane region" description="Helical" evidence="8">
    <location>
        <begin position="149"/>
        <end position="173"/>
    </location>
</feature>
<evidence type="ECO:0000256" key="2">
    <source>
        <dbReference type="ARBA" id="ARBA00006434"/>
    </source>
</evidence>
<keyword evidence="5 8" id="KW-1133">Transmembrane helix</keyword>
<proteinExistence type="inferred from homology"/>
<feature type="transmembrane region" description="Helical" evidence="8">
    <location>
        <begin position="410"/>
        <end position="428"/>
    </location>
</feature>
<evidence type="ECO:0000313" key="10">
    <source>
        <dbReference type="Proteomes" id="UP000422764"/>
    </source>
</evidence>
<reference evidence="9 10" key="1">
    <citation type="submission" date="2019-12" db="EMBL/GenBank/DDBJ databases">
        <title>Genome sequenceing of Clostridium bovifaecis.</title>
        <authorList>
            <person name="Yao Y."/>
        </authorList>
    </citation>
    <scope>NUCLEOTIDE SEQUENCE [LARGE SCALE GENOMIC DNA]</scope>
    <source>
        <strain evidence="9 10">BXX</strain>
    </source>
</reference>
<dbReference type="AlphaFoldDB" id="A0A6I6ELZ4"/>
<dbReference type="CDD" id="cd10322">
    <property type="entry name" value="SLC5sbd"/>
    <property type="match status" value="1"/>
</dbReference>
<gene>
    <name evidence="9" type="ORF">GOM49_06130</name>
</gene>
<name>A0A6I6ELZ4_9CLOT</name>
<feature type="transmembrane region" description="Helical" evidence="8">
    <location>
        <begin position="74"/>
        <end position="95"/>
    </location>
</feature>
<dbReference type="GO" id="GO:0005886">
    <property type="term" value="C:plasma membrane"/>
    <property type="evidence" value="ECO:0007669"/>
    <property type="project" value="TreeGrafter"/>
</dbReference>
<sequence>MNISLIIVILYIAALFIISAAAKKLTEKGAENYILAGRNLNIPLVAVTITGVAVGGASTIGVSEQAYSVGLAAGWYNVAWAVGAILMGVFAAGKYRSLNVSTVPELFEKFYDTKGRIICVIGQIVIQIAATSLQYVAGGAILASMLPNIFSFRMGMITSAIVFIGITFIGGMWSAGLSNLLNVLLIYVGITLATIRSIADQGGISNIQASLPSNIPYLSPVEGLGWITIISWLVVMITQSMSMQYSVQVSCSAKDKRTAKNGFIIGGLIILPIGFMAALLGISAKAAFPNISATLALPKVIMSLNPVLAGVTLAALWAADVSTACNLLLGSATLFSQDIYKRFINPKVSEKKFMIITKVSVVVLGLLTFILALTIAEILKTLMVALSLATAFTVVFIFTVYCPKLCRKNSAFYTTIAGIMVLLLWQLFPAMRVFPHVAYLEWIVCVATFLITPLIDTEPHYKLNKVLELEQ</sequence>
<keyword evidence="4 8" id="KW-0812">Transmembrane</keyword>
<evidence type="ECO:0000256" key="5">
    <source>
        <dbReference type="ARBA" id="ARBA00022989"/>
    </source>
</evidence>
<evidence type="ECO:0000256" key="3">
    <source>
        <dbReference type="ARBA" id="ARBA00022448"/>
    </source>
</evidence>
<evidence type="ECO:0000256" key="6">
    <source>
        <dbReference type="ARBA" id="ARBA00023136"/>
    </source>
</evidence>
<feature type="transmembrane region" description="Helical" evidence="8">
    <location>
        <begin position="180"/>
        <end position="199"/>
    </location>
</feature>